<name>A0AAW1XTQ9_RUBAR</name>
<dbReference type="Proteomes" id="UP001457282">
    <property type="component" value="Unassembled WGS sequence"/>
</dbReference>
<gene>
    <name evidence="2" type="ORF">M0R45_015985</name>
</gene>
<reference evidence="2 3" key="1">
    <citation type="journal article" date="2023" name="G3 (Bethesda)">
        <title>A chromosome-length genome assembly and annotation of blackberry (Rubus argutus, cv. 'Hillquist').</title>
        <authorList>
            <person name="Bruna T."/>
            <person name="Aryal R."/>
            <person name="Dudchenko O."/>
            <person name="Sargent D.J."/>
            <person name="Mead D."/>
            <person name="Buti M."/>
            <person name="Cavallini A."/>
            <person name="Hytonen T."/>
            <person name="Andres J."/>
            <person name="Pham M."/>
            <person name="Weisz D."/>
            <person name="Mascagni F."/>
            <person name="Usai G."/>
            <person name="Natali L."/>
            <person name="Bassil N."/>
            <person name="Fernandez G.E."/>
            <person name="Lomsadze A."/>
            <person name="Armour M."/>
            <person name="Olukolu B."/>
            <person name="Poorten T."/>
            <person name="Britton C."/>
            <person name="Davik J."/>
            <person name="Ashrafi H."/>
            <person name="Aiden E.L."/>
            <person name="Borodovsky M."/>
            <person name="Worthington M."/>
        </authorList>
    </citation>
    <scope>NUCLEOTIDE SEQUENCE [LARGE SCALE GENOMIC DNA]</scope>
    <source>
        <strain evidence="2">PI 553951</strain>
    </source>
</reference>
<organism evidence="2 3">
    <name type="scientific">Rubus argutus</name>
    <name type="common">Southern blackberry</name>
    <dbReference type="NCBI Taxonomy" id="59490"/>
    <lineage>
        <taxon>Eukaryota</taxon>
        <taxon>Viridiplantae</taxon>
        <taxon>Streptophyta</taxon>
        <taxon>Embryophyta</taxon>
        <taxon>Tracheophyta</taxon>
        <taxon>Spermatophyta</taxon>
        <taxon>Magnoliopsida</taxon>
        <taxon>eudicotyledons</taxon>
        <taxon>Gunneridae</taxon>
        <taxon>Pentapetalae</taxon>
        <taxon>rosids</taxon>
        <taxon>fabids</taxon>
        <taxon>Rosales</taxon>
        <taxon>Rosaceae</taxon>
        <taxon>Rosoideae</taxon>
        <taxon>Rosoideae incertae sedis</taxon>
        <taxon>Rubus</taxon>
    </lineage>
</organism>
<evidence type="ECO:0000313" key="2">
    <source>
        <dbReference type="EMBL" id="KAK9939285.1"/>
    </source>
</evidence>
<dbReference type="AlphaFoldDB" id="A0AAW1XTQ9"/>
<sequence length="272" mass="28436">MHGLVSANHHNSQTSNSNKSITVPPAVSHQFNFTDNNNHNQFSHPRSCCCPYSSHCAQPPPASSSTVAASSLLTASPSVLAKAIAAICLQPLPATASPALSSGASIQAGIDLPFITVLPSRRHSTPGQAQYCPVLCPSLFSAGDPSSYLGRVVVLCPQTQASLSAAVDKAQTSLRISHRHCNHHDAALCSAPASPSPPPILPYSDLSLYLLLIAAYPSSPSLTPSLISAGCSFSRRNHLTGATTASHQAGNSSRRDPFSLSPHDLSYGRIEE</sequence>
<protein>
    <submittedName>
        <fullName evidence="2">Uncharacterized protein</fullName>
    </submittedName>
</protein>
<feature type="compositionally biased region" description="Polar residues" evidence="1">
    <location>
        <begin position="8"/>
        <end position="21"/>
    </location>
</feature>
<comment type="caution">
    <text evidence="2">The sequence shown here is derived from an EMBL/GenBank/DDBJ whole genome shotgun (WGS) entry which is preliminary data.</text>
</comment>
<evidence type="ECO:0000313" key="3">
    <source>
        <dbReference type="Proteomes" id="UP001457282"/>
    </source>
</evidence>
<dbReference type="EMBL" id="JBEDUW010000003">
    <property type="protein sequence ID" value="KAK9939285.1"/>
    <property type="molecule type" value="Genomic_DNA"/>
</dbReference>
<proteinExistence type="predicted"/>
<keyword evidence="3" id="KW-1185">Reference proteome</keyword>
<evidence type="ECO:0000256" key="1">
    <source>
        <dbReference type="SAM" id="MobiDB-lite"/>
    </source>
</evidence>
<feature type="region of interest" description="Disordered" evidence="1">
    <location>
        <begin position="1"/>
        <end position="21"/>
    </location>
</feature>
<feature type="compositionally biased region" description="Polar residues" evidence="1">
    <location>
        <begin position="242"/>
        <end position="252"/>
    </location>
</feature>
<feature type="region of interest" description="Disordered" evidence="1">
    <location>
        <begin position="242"/>
        <end position="272"/>
    </location>
</feature>
<accession>A0AAW1XTQ9</accession>